<dbReference type="PROSITE" id="PS50878">
    <property type="entry name" value="RT_POL"/>
    <property type="match status" value="1"/>
</dbReference>
<dbReference type="InterPro" id="IPR041577">
    <property type="entry name" value="RT_RNaseH_2"/>
</dbReference>
<evidence type="ECO:0000259" key="4">
    <source>
        <dbReference type="PROSITE" id="PS50878"/>
    </source>
</evidence>
<dbReference type="PANTHER" id="PTHR37984:SF5">
    <property type="entry name" value="PROTEIN NYNRIN-LIKE"/>
    <property type="match status" value="1"/>
</dbReference>
<evidence type="ECO:0000256" key="2">
    <source>
        <dbReference type="ARBA" id="ARBA00023268"/>
    </source>
</evidence>
<dbReference type="Pfam" id="PF17919">
    <property type="entry name" value="RT_RNaseH_2"/>
    <property type="match status" value="1"/>
</dbReference>
<reference evidence="5 6" key="1">
    <citation type="journal article" date="2015" name="Genome Biol.">
        <title>Comparative genomics of Steinernema reveals deeply conserved gene regulatory networks.</title>
        <authorList>
            <person name="Dillman A.R."/>
            <person name="Macchietto M."/>
            <person name="Porter C.F."/>
            <person name="Rogers A."/>
            <person name="Williams B."/>
            <person name="Antoshechkin I."/>
            <person name="Lee M.M."/>
            <person name="Goodwin Z."/>
            <person name="Lu X."/>
            <person name="Lewis E.E."/>
            <person name="Goodrich-Blair H."/>
            <person name="Stock S.P."/>
            <person name="Adams B.J."/>
            <person name="Sternberg P.W."/>
            <person name="Mortazavi A."/>
        </authorList>
    </citation>
    <scope>NUCLEOTIDE SEQUENCE [LARGE SCALE GENOMIC DNA]</scope>
    <source>
        <strain evidence="5 6">ALL</strain>
    </source>
</reference>
<dbReference type="FunFam" id="3.30.70.270:FF:000020">
    <property type="entry name" value="Transposon Tf2-6 polyprotein-like Protein"/>
    <property type="match status" value="1"/>
</dbReference>
<dbReference type="STRING" id="34508.A0A4U8UTF5"/>
<keyword evidence="2" id="KW-0511">Multifunctional enzyme</keyword>
<protein>
    <recommendedName>
        <fullName evidence="1">RNA-directed DNA polymerase</fullName>
        <ecNumber evidence="1">2.7.7.49</ecNumber>
    </recommendedName>
</protein>
<dbReference type="OrthoDB" id="5829234at2759"/>
<dbReference type="Pfam" id="PF00078">
    <property type="entry name" value="RVT_1"/>
    <property type="match status" value="1"/>
</dbReference>
<dbReference type="SUPFAM" id="SSF56672">
    <property type="entry name" value="DNA/RNA polymerases"/>
    <property type="match status" value="1"/>
</dbReference>
<evidence type="ECO:0000256" key="3">
    <source>
        <dbReference type="SAM" id="MobiDB-lite"/>
    </source>
</evidence>
<feature type="region of interest" description="Disordered" evidence="3">
    <location>
        <begin position="230"/>
        <end position="269"/>
    </location>
</feature>
<dbReference type="Gene3D" id="3.30.70.270">
    <property type="match status" value="2"/>
</dbReference>
<organism evidence="5 6">
    <name type="scientific">Steinernema carpocapsae</name>
    <name type="common">Entomopathogenic nematode</name>
    <dbReference type="NCBI Taxonomy" id="34508"/>
    <lineage>
        <taxon>Eukaryota</taxon>
        <taxon>Metazoa</taxon>
        <taxon>Ecdysozoa</taxon>
        <taxon>Nematoda</taxon>
        <taxon>Chromadorea</taxon>
        <taxon>Rhabditida</taxon>
        <taxon>Tylenchina</taxon>
        <taxon>Panagrolaimomorpha</taxon>
        <taxon>Strongyloidoidea</taxon>
        <taxon>Steinernematidae</taxon>
        <taxon>Steinernema</taxon>
    </lineage>
</organism>
<dbReference type="EC" id="2.7.7.49" evidence="1"/>
<dbReference type="Proteomes" id="UP000298663">
    <property type="component" value="Unassembled WGS sequence"/>
</dbReference>
<dbReference type="InterPro" id="IPR043502">
    <property type="entry name" value="DNA/RNA_pol_sf"/>
</dbReference>
<evidence type="ECO:0000313" key="6">
    <source>
        <dbReference type="Proteomes" id="UP000298663"/>
    </source>
</evidence>
<reference evidence="5 6" key="2">
    <citation type="journal article" date="2019" name="G3 (Bethesda)">
        <title>Hybrid Assembly of the Genome of the Entomopathogenic Nematode Steinernema carpocapsae Identifies the X-Chromosome.</title>
        <authorList>
            <person name="Serra L."/>
            <person name="Macchietto M."/>
            <person name="Macias-Munoz A."/>
            <person name="McGill C.J."/>
            <person name="Rodriguez I.M."/>
            <person name="Rodriguez B."/>
            <person name="Murad R."/>
            <person name="Mortazavi A."/>
        </authorList>
    </citation>
    <scope>NUCLEOTIDE SEQUENCE [LARGE SCALE GENOMIC DNA]</scope>
    <source>
        <strain evidence="5 6">ALL</strain>
    </source>
</reference>
<proteinExistence type="predicted"/>
<dbReference type="EMBL" id="AZBU02000001">
    <property type="protein sequence ID" value="TMS36582.1"/>
    <property type="molecule type" value="Genomic_DNA"/>
</dbReference>
<dbReference type="GO" id="GO:0003964">
    <property type="term" value="F:RNA-directed DNA polymerase activity"/>
    <property type="evidence" value="ECO:0007669"/>
    <property type="project" value="UniProtKB-EC"/>
</dbReference>
<feature type="domain" description="Reverse transcriptase" evidence="4">
    <location>
        <begin position="1"/>
        <end position="65"/>
    </location>
</feature>
<comment type="caution">
    <text evidence="5">The sequence shown here is derived from an EMBL/GenBank/DDBJ whole genome shotgun (WGS) entry which is preliminary data.</text>
</comment>
<accession>A0A4U8UTF5</accession>
<dbReference type="InterPro" id="IPR043128">
    <property type="entry name" value="Rev_trsase/Diguanyl_cyclase"/>
</dbReference>
<keyword evidence="6" id="KW-1185">Reference proteome</keyword>
<evidence type="ECO:0000256" key="1">
    <source>
        <dbReference type="ARBA" id="ARBA00012493"/>
    </source>
</evidence>
<dbReference type="InterPro" id="IPR050951">
    <property type="entry name" value="Retrovirus_Pol_polyprotein"/>
</dbReference>
<gene>
    <name evidence="5" type="ORF">L596_003715</name>
</gene>
<evidence type="ECO:0000313" key="5">
    <source>
        <dbReference type="EMBL" id="TMS36582.1"/>
    </source>
</evidence>
<dbReference type="PANTHER" id="PTHR37984">
    <property type="entry name" value="PROTEIN CBG26694"/>
    <property type="match status" value="1"/>
</dbReference>
<name>A0A4U8UTF5_STECR</name>
<sequence>MEQMLIGLEGVVVYLDDITLTAPSDGEHLQRLEEILKRPTEHGFWIKKEKCEFFCDRIEFLGHVVSAEGISTSPEKVEAMLKMPAPKNLKEVKSFLGMVQYYGKFIPQLASIAVPLNTLRRKDAEFVCSKAQETAFCAIQRKLSEMKTLAHYDPTETVVLATDASDYGLGAVVYHRYADHTELIIAYASRTQTKAEKNYPQIEKKVQENIEIRKRRWTLQATEPRNVFKQQETSDGTHDLDILGGVGERPLAIPGERRNDAPESSPDWCSCVYQTRAPSVDRPDV</sequence>
<dbReference type="InterPro" id="IPR000477">
    <property type="entry name" value="RT_dom"/>
</dbReference>
<dbReference type="AlphaFoldDB" id="A0A4U8UTF5"/>